<keyword evidence="3" id="KW-0472">Membrane</keyword>
<feature type="compositionally biased region" description="Polar residues" evidence="2">
    <location>
        <begin position="141"/>
        <end position="153"/>
    </location>
</feature>
<evidence type="ECO:0000256" key="3">
    <source>
        <dbReference type="SAM" id="Phobius"/>
    </source>
</evidence>
<organism evidence="4 5">
    <name type="scientific">Cystobacter fuscus (strain ATCC 25194 / DSM 2262 / NBRC 100088 / M29)</name>
    <dbReference type="NCBI Taxonomy" id="1242864"/>
    <lineage>
        <taxon>Bacteria</taxon>
        <taxon>Pseudomonadati</taxon>
        <taxon>Myxococcota</taxon>
        <taxon>Myxococcia</taxon>
        <taxon>Myxococcales</taxon>
        <taxon>Cystobacterineae</taxon>
        <taxon>Archangiaceae</taxon>
        <taxon>Cystobacter</taxon>
    </lineage>
</organism>
<comment type="caution">
    <text evidence="4">The sequence shown here is derived from an EMBL/GenBank/DDBJ whole genome shotgun (WGS) entry which is preliminary data.</text>
</comment>
<dbReference type="SUPFAM" id="SSF48452">
    <property type="entry name" value="TPR-like"/>
    <property type="match status" value="1"/>
</dbReference>
<keyword evidence="3" id="KW-0812">Transmembrane</keyword>
<keyword evidence="5" id="KW-1185">Reference proteome</keyword>
<accession>S9P394</accession>
<name>S9P394_CYSF2</name>
<evidence type="ECO:0000256" key="2">
    <source>
        <dbReference type="SAM" id="MobiDB-lite"/>
    </source>
</evidence>
<dbReference type="Gene3D" id="1.25.40.10">
    <property type="entry name" value="Tetratricopeptide repeat domain"/>
    <property type="match status" value="1"/>
</dbReference>
<protein>
    <submittedName>
        <fullName evidence="4">Tetratricopeptide repeat domain protein</fullName>
    </submittedName>
</protein>
<keyword evidence="1" id="KW-0802">TPR repeat</keyword>
<evidence type="ECO:0000313" key="5">
    <source>
        <dbReference type="Proteomes" id="UP000011682"/>
    </source>
</evidence>
<dbReference type="Proteomes" id="UP000011682">
    <property type="component" value="Unassembled WGS sequence"/>
</dbReference>
<feature type="compositionally biased region" description="Basic and acidic residues" evidence="2">
    <location>
        <begin position="114"/>
        <end position="140"/>
    </location>
</feature>
<proteinExistence type="predicted"/>
<sequence length="196" mass="21324">MVVGLLALAPLPARAQSGEARAQAQARAKFLEGNAAYEQAQFQKALDAYVEAYRLLPLPGFLFNIAQCYRQLARPEQAATFYRRYLAQSKQPPANAPLVRELIAEMDAAVGKPQQKDSSLRKQTAEVAERRARQDSERSRTVASKSTPANTEVQGESLTKKWWVWAGAGAVAIAAGGIIYAATAPQPRPTTLGTIR</sequence>
<evidence type="ECO:0000313" key="4">
    <source>
        <dbReference type="EMBL" id="EPX57601.1"/>
    </source>
</evidence>
<dbReference type="InterPro" id="IPR011990">
    <property type="entry name" value="TPR-like_helical_dom_sf"/>
</dbReference>
<dbReference type="AlphaFoldDB" id="S9P394"/>
<dbReference type="PROSITE" id="PS50005">
    <property type="entry name" value="TPR"/>
    <property type="match status" value="1"/>
</dbReference>
<keyword evidence="3" id="KW-1133">Transmembrane helix</keyword>
<dbReference type="InterPro" id="IPR019734">
    <property type="entry name" value="TPR_rpt"/>
</dbReference>
<dbReference type="EMBL" id="ANAH02000034">
    <property type="protein sequence ID" value="EPX57601.1"/>
    <property type="molecule type" value="Genomic_DNA"/>
</dbReference>
<feature type="repeat" description="TPR" evidence="1">
    <location>
        <begin position="26"/>
        <end position="59"/>
    </location>
</feature>
<dbReference type="eggNOG" id="COG0457">
    <property type="taxonomic scope" value="Bacteria"/>
</dbReference>
<feature type="transmembrane region" description="Helical" evidence="3">
    <location>
        <begin position="162"/>
        <end position="182"/>
    </location>
</feature>
<feature type="region of interest" description="Disordered" evidence="2">
    <location>
        <begin position="110"/>
        <end position="153"/>
    </location>
</feature>
<gene>
    <name evidence="4" type="ORF">D187_004841</name>
</gene>
<evidence type="ECO:0000256" key="1">
    <source>
        <dbReference type="PROSITE-ProRule" id="PRU00339"/>
    </source>
</evidence>
<reference evidence="4" key="1">
    <citation type="submission" date="2013-05" db="EMBL/GenBank/DDBJ databases">
        <title>Genome assembly of Cystobacter fuscus DSM 2262.</title>
        <authorList>
            <person name="Sharma G."/>
            <person name="Khatri I."/>
            <person name="Kaur C."/>
            <person name="Mayilraj S."/>
            <person name="Subramanian S."/>
        </authorList>
    </citation>
    <scope>NUCLEOTIDE SEQUENCE [LARGE SCALE GENOMIC DNA]</scope>
    <source>
        <strain evidence="4">DSM 2262</strain>
    </source>
</reference>